<evidence type="ECO:0000256" key="3">
    <source>
        <dbReference type="SAM" id="MobiDB-lite"/>
    </source>
</evidence>
<dbReference type="PANTHER" id="PTHR30203">
    <property type="entry name" value="OUTER MEMBRANE CATION EFFLUX PROTEIN"/>
    <property type="match status" value="1"/>
</dbReference>
<evidence type="ECO:0000256" key="1">
    <source>
        <dbReference type="ARBA" id="ARBA00007613"/>
    </source>
</evidence>
<proteinExistence type="inferred from homology"/>
<keyword evidence="2" id="KW-1134">Transmembrane beta strand</keyword>
<dbReference type="AlphaFoldDB" id="A0A1I2E018"/>
<feature type="region of interest" description="Disordered" evidence="3">
    <location>
        <begin position="37"/>
        <end position="58"/>
    </location>
</feature>
<sequence>MRNPFMPSPTRSALGALAAALLLAGCSLAPTYQRPDAPIPGQWTDGAEASQPGAVAAPQASAAATLDWQTFVTDETLRKLIDLSLANNRDLRQTLLNVEAARAQYRVQRADRLPGIQAEGGGARQRVPEDLRAPGMPSVQSSYQAGVGLASFEIDLFGRVRDLSEAALQEYLATEEAASSARISLVAEVIQAYLSRDGAQQHYLLATKTLEARAASLKLVEQRRTLGAATDLDYQEALGLTQQVRVELERIDREFRQAGNALALLVGVSDVRSLLLARPDTGTLLVQDLAPGTPSDLLALRPDIRAAEHRLQGRHASIGAARAAFFPRISLTGLFGTSSAELSNLFESGQRAWSFAPQITLPIFDGGRNSANLDLAQVRKDIAVAAYEQTIQTAFREVSDALAATDTLLREEQAQQALARSSAASLRLSEARYRSGADDHLRYLDAQRSDFASQMALVQVQTQRQIALATLFRALGGGWRGEALAQRGGAGTGDGADTASAGLAAR</sequence>
<gene>
    <name evidence="4" type="ORF">SAMN04489711_106128</name>
</gene>
<protein>
    <submittedName>
        <fullName evidence="4">Outer membrane protein, multidrug efflux system</fullName>
    </submittedName>
</protein>
<keyword evidence="2" id="KW-0732">Signal</keyword>
<feature type="compositionally biased region" description="Low complexity" evidence="3">
    <location>
        <begin position="495"/>
        <end position="506"/>
    </location>
</feature>
<feature type="region of interest" description="Disordered" evidence="3">
    <location>
        <begin position="486"/>
        <end position="506"/>
    </location>
</feature>
<dbReference type="STRING" id="1177982.SAMN04489711_106128"/>
<feature type="chain" id="PRO_5011329217" evidence="2">
    <location>
        <begin position="30"/>
        <end position="506"/>
    </location>
</feature>
<organism evidence="4 5">
    <name type="scientific">Paracidovorax wautersii</name>
    <dbReference type="NCBI Taxonomy" id="1177982"/>
    <lineage>
        <taxon>Bacteria</taxon>
        <taxon>Pseudomonadati</taxon>
        <taxon>Pseudomonadota</taxon>
        <taxon>Betaproteobacteria</taxon>
        <taxon>Burkholderiales</taxon>
        <taxon>Comamonadaceae</taxon>
        <taxon>Paracidovorax</taxon>
    </lineage>
</organism>
<evidence type="ECO:0000313" key="5">
    <source>
        <dbReference type="Proteomes" id="UP000199119"/>
    </source>
</evidence>
<keyword evidence="2" id="KW-0564">Palmitate</keyword>
<feature type="compositionally biased region" description="Low complexity" evidence="3">
    <location>
        <begin position="49"/>
        <end position="58"/>
    </location>
</feature>
<dbReference type="InterPro" id="IPR003423">
    <property type="entry name" value="OMP_efflux"/>
</dbReference>
<dbReference type="GO" id="GO:0005886">
    <property type="term" value="C:plasma membrane"/>
    <property type="evidence" value="ECO:0007669"/>
    <property type="project" value="UniProtKB-SubCell"/>
</dbReference>
<accession>A0A1I2E018</accession>
<dbReference type="SUPFAM" id="SSF56954">
    <property type="entry name" value="Outer membrane efflux proteins (OEP)"/>
    <property type="match status" value="1"/>
</dbReference>
<dbReference type="GO" id="GO:0015562">
    <property type="term" value="F:efflux transmembrane transporter activity"/>
    <property type="evidence" value="ECO:0007669"/>
    <property type="project" value="InterPro"/>
</dbReference>
<dbReference type="PANTHER" id="PTHR30203:SF32">
    <property type="entry name" value="CATION EFFLUX SYSTEM PROTEIN CUSC"/>
    <property type="match status" value="1"/>
</dbReference>
<dbReference type="Pfam" id="PF02321">
    <property type="entry name" value="OEP"/>
    <property type="match status" value="2"/>
</dbReference>
<dbReference type="Proteomes" id="UP000199119">
    <property type="component" value="Unassembled WGS sequence"/>
</dbReference>
<dbReference type="Gene3D" id="1.20.1600.10">
    <property type="entry name" value="Outer membrane efflux proteins (OEP)"/>
    <property type="match status" value="1"/>
</dbReference>
<comment type="subcellular location">
    <subcellularLocation>
        <location evidence="2">Cell membrane</location>
        <topology evidence="2">Lipid-anchor</topology>
    </subcellularLocation>
</comment>
<keyword evidence="2" id="KW-0472">Membrane</keyword>
<dbReference type="Gene3D" id="2.20.200.10">
    <property type="entry name" value="Outer membrane efflux proteins (OEP)"/>
    <property type="match status" value="1"/>
</dbReference>
<reference evidence="5" key="1">
    <citation type="submission" date="2016-10" db="EMBL/GenBank/DDBJ databases">
        <authorList>
            <person name="Varghese N."/>
            <person name="Submissions S."/>
        </authorList>
    </citation>
    <scope>NUCLEOTIDE SEQUENCE [LARGE SCALE GENOMIC DNA]</scope>
    <source>
        <strain evidence="5">DSM 27981</strain>
    </source>
</reference>
<dbReference type="NCBIfam" id="TIGR01845">
    <property type="entry name" value="outer_NodT"/>
    <property type="match status" value="1"/>
</dbReference>
<keyword evidence="5" id="KW-1185">Reference proteome</keyword>
<keyword evidence="2" id="KW-0812">Transmembrane</keyword>
<name>A0A1I2E018_9BURK</name>
<dbReference type="PROSITE" id="PS51257">
    <property type="entry name" value="PROKAR_LIPOPROTEIN"/>
    <property type="match status" value="1"/>
</dbReference>
<dbReference type="EMBL" id="FONX01000006">
    <property type="protein sequence ID" value="SFE86017.1"/>
    <property type="molecule type" value="Genomic_DNA"/>
</dbReference>
<feature type="signal peptide" evidence="2">
    <location>
        <begin position="1"/>
        <end position="29"/>
    </location>
</feature>
<dbReference type="InterPro" id="IPR010131">
    <property type="entry name" value="MdtP/NodT-like"/>
</dbReference>
<comment type="similarity">
    <text evidence="1 2">Belongs to the outer membrane factor (OMF) (TC 1.B.17) family.</text>
</comment>
<evidence type="ECO:0000256" key="2">
    <source>
        <dbReference type="RuleBase" id="RU362097"/>
    </source>
</evidence>
<evidence type="ECO:0000313" key="4">
    <source>
        <dbReference type="EMBL" id="SFE86017.1"/>
    </source>
</evidence>
<keyword evidence="2" id="KW-0449">Lipoprotein</keyword>